<dbReference type="PANTHER" id="PTHR47506:SF1">
    <property type="entry name" value="HTH-TYPE TRANSCRIPTIONAL REGULATOR YJDC"/>
    <property type="match status" value="1"/>
</dbReference>
<dbReference type="InterPro" id="IPR036271">
    <property type="entry name" value="Tet_transcr_reg_TetR-rel_C_sf"/>
</dbReference>
<keyword evidence="1" id="KW-0805">Transcription regulation</keyword>
<evidence type="ECO:0000313" key="7">
    <source>
        <dbReference type="Proteomes" id="UP001142372"/>
    </source>
</evidence>
<feature type="domain" description="HTH tetR-type" evidence="5">
    <location>
        <begin position="32"/>
        <end position="92"/>
    </location>
</feature>
<dbReference type="Pfam" id="PF00440">
    <property type="entry name" value="TetR_N"/>
    <property type="match status" value="1"/>
</dbReference>
<accession>A0A9W6LZM1</accession>
<proteinExistence type="predicted"/>
<dbReference type="PANTHER" id="PTHR47506">
    <property type="entry name" value="TRANSCRIPTIONAL REGULATORY PROTEIN"/>
    <property type="match status" value="1"/>
</dbReference>
<evidence type="ECO:0000256" key="1">
    <source>
        <dbReference type="ARBA" id="ARBA00023015"/>
    </source>
</evidence>
<dbReference type="AlphaFoldDB" id="A0A9W6LZM1"/>
<dbReference type="InterPro" id="IPR009057">
    <property type="entry name" value="Homeodomain-like_sf"/>
</dbReference>
<reference evidence="6" key="1">
    <citation type="journal article" date="2014" name="Int. J. Syst. Evol. Microbiol.">
        <title>Complete genome sequence of Corynebacterium casei LMG S-19264T (=DSM 44701T), isolated from a smear-ripened cheese.</title>
        <authorList>
            <consortium name="US DOE Joint Genome Institute (JGI-PGF)"/>
            <person name="Walter F."/>
            <person name="Albersmeier A."/>
            <person name="Kalinowski J."/>
            <person name="Ruckert C."/>
        </authorList>
    </citation>
    <scope>NUCLEOTIDE SEQUENCE</scope>
    <source>
        <strain evidence="6">VKM Ac-1401</strain>
    </source>
</reference>
<keyword evidence="7" id="KW-1185">Reference proteome</keyword>
<keyword evidence="2 4" id="KW-0238">DNA-binding</keyword>
<feature type="DNA-binding region" description="H-T-H motif" evidence="4">
    <location>
        <begin position="55"/>
        <end position="74"/>
    </location>
</feature>
<organism evidence="6 7">
    <name type="scientific">Leifsonia poae</name>
    <dbReference type="NCBI Taxonomy" id="110933"/>
    <lineage>
        <taxon>Bacteria</taxon>
        <taxon>Bacillati</taxon>
        <taxon>Actinomycetota</taxon>
        <taxon>Actinomycetes</taxon>
        <taxon>Micrococcales</taxon>
        <taxon>Microbacteriaceae</taxon>
        <taxon>Leifsonia</taxon>
    </lineage>
</organism>
<evidence type="ECO:0000256" key="4">
    <source>
        <dbReference type="PROSITE-ProRule" id="PRU00335"/>
    </source>
</evidence>
<evidence type="ECO:0000256" key="3">
    <source>
        <dbReference type="ARBA" id="ARBA00023163"/>
    </source>
</evidence>
<dbReference type="SUPFAM" id="SSF48498">
    <property type="entry name" value="Tetracyclin repressor-like, C-terminal domain"/>
    <property type="match status" value="1"/>
</dbReference>
<name>A0A9W6LZM1_9MICO</name>
<dbReference type="SUPFAM" id="SSF46689">
    <property type="entry name" value="Homeodomain-like"/>
    <property type="match status" value="1"/>
</dbReference>
<dbReference type="Gene3D" id="1.10.357.10">
    <property type="entry name" value="Tetracycline Repressor, domain 2"/>
    <property type="match status" value="1"/>
</dbReference>
<evidence type="ECO:0000313" key="6">
    <source>
        <dbReference type="EMBL" id="GLJ75797.1"/>
    </source>
</evidence>
<evidence type="ECO:0000259" key="5">
    <source>
        <dbReference type="PROSITE" id="PS50977"/>
    </source>
</evidence>
<evidence type="ECO:0000256" key="2">
    <source>
        <dbReference type="ARBA" id="ARBA00023125"/>
    </source>
</evidence>
<dbReference type="PROSITE" id="PS50977">
    <property type="entry name" value="HTH_TETR_2"/>
    <property type="match status" value="1"/>
</dbReference>
<protein>
    <submittedName>
        <fullName evidence="6">TetR family transcriptional regulator</fullName>
    </submittedName>
</protein>
<keyword evidence="3" id="KW-0804">Transcription</keyword>
<reference evidence="6" key="2">
    <citation type="submission" date="2023-01" db="EMBL/GenBank/DDBJ databases">
        <authorList>
            <person name="Sun Q."/>
            <person name="Evtushenko L."/>
        </authorList>
    </citation>
    <scope>NUCLEOTIDE SEQUENCE</scope>
    <source>
        <strain evidence="6">VKM Ac-1401</strain>
    </source>
</reference>
<gene>
    <name evidence="6" type="ORF">GCM10017584_13710</name>
</gene>
<dbReference type="RefSeq" id="WP_271176469.1">
    <property type="nucleotide sequence ID" value="NZ_BAAAJO010000003.1"/>
</dbReference>
<dbReference type="Proteomes" id="UP001142372">
    <property type="component" value="Unassembled WGS sequence"/>
</dbReference>
<dbReference type="GO" id="GO:0003677">
    <property type="term" value="F:DNA binding"/>
    <property type="evidence" value="ECO:0007669"/>
    <property type="project" value="UniProtKB-UniRule"/>
</dbReference>
<dbReference type="InterPro" id="IPR001647">
    <property type="entry name" value="HTH_TetR"/>
</dbReference>
<dbReference type="EMBL" id="BSEN01000005">
    <property type="protein sequence ID" value="GLJ75797.1"/>
    <property type="molecule type" value="Genomic_DNA"/>
</dbReference>
<sequence length="213" mass="23753">MPDREETDPTVSPELELCRMVVSARATIRPPAPSKLKILATADELFYQEGIHTVGVDRIIAGARVTKATFYKHYRSKDLLIIAYVEGRDKQIRDWFDEQERENDDPRAVARALVDEINREAIRPGFRGDPFINAAAQFADENHPVRVAVTQHRDWYAHRIEALFRDIGHPHPGDAADDLILARDGALAGGYVGDPVAAGAALHRSLERILGEA</sequence>
<dbReference type="PRINTS" id="PR00455">
    <property type="entry name" value="HTHTETR"/>
</dbReference>
<comment type="caution">
    <text evidence="6">The sequence shown here is derived from an EMBL/GenBank/DDBJ whole genome shotgun (WGS) entry which is preliminary data.</text>
</comment>